<comment type="caution">
    <text evidence="2">The sequence shown here is derived from an EMBL/GenBank/DDBJ whole genome shotgun (WGS) entry which is preliminary data.</text>
</comment>
<evidence type="ECO:0000313" key="2">
    <source>
        <dbReference type="EMBL" id="MFC2999715.1"/>
    </source>
</evidence>
<evidence type="ECO:0000256" key="1">
    <source>
        <dbReference type="SAM" id="MobiDB-lite"/>
    </source>
</evidence>
<dbReference type="Pfam" id="PF10768">
    <property type="entry name" value="FliX"/>
    <property type="match status" value="1"/>
</dbReference>
<keyword evidence="3" id="KW-1185">Reference proteome</keyword>
<dbReference type="EMBL" id="JBHRSB010000002">
    <property type="protein sequence ID" value="MFC2999715.1"/>
    <property type="molecule type" value="Genomic_DNA"/>
</dbReference>
<sequence>MTVGPVRPTGFSGVQAGRARRAGAAFALPGTPEETAAPPAASAPADLTGLLALQESGTPAPPEAPAERGRKRANRALEELRGLQLDLLRGSAGDAARLERLERLAAPPEPGVEPALAALLAEVRLRARLELARRTVARPSSN</sequence>
<organism evidence="2 3">
    <name type="scientific">Falsiroseomonas tokyonensis</name>
    <dbReference type="NCBI Taxonomy" id="430521"/>
    <lineage>
        <taxon>Bacteria</taxon>
        <taxon>Pseudomonadati</taxon>
        <taxon>Pseudomonadota</taxon>
        <taxon>Alphaproteobacteria</taxon>
        <taxon>Acetobacterales</taxon>
        <taxon>Roseomonadaceae</taxon>
        <taxon>Falsiroseomonas</taxon>
    </lineage>
</organism>
<keyword evidence="2" id="KW-0282">Flagellum</keyword>
<keyword evidence="2" id="KW-0969">Cilium</keyword>
<feature type="region of interest" description="Disordered" evidence="1">
    <location>
        <begin position="29"/>
        <end position="73"/>
    </location>
</feature>
<feature type="compositionally biased region" description="Low complexity" evidence="1">
    <location>
        <begin position="29"/>
        <end position="45"/>
    </location>
</feature>
<dbReference type="InterPro" id="IPR019704">
    <property type="entry name" value="Flagellar_assmbl_FliX_class2"/>
</dbReference>
<proteinExistence type="predicted"/>
<gene>
    <name evidence="2" type="ORF">ACFOD3_07415</name>
</gene>
<evidence type="ECO:0000313" key="3">
    <source>
        <dbReference type="Proteomes" id="UP001595420"/>
    </source>
</evidence>
<dbReference type="RefSeq" id="WP_216835806.1">
    <property type="nucleotide sequence ID" value="NZ_JAFNJS010000002.1"/>
</dbReference>
<protein>
    <submittedName>
        <fullName evidence="2">Flagellar assembly protein FliX</fullName>
    </submittedName>
</protein>
<reference evidence="3" key="1">
    <citation type="journal article" date="2019" name="Int. J. Syst. Evol. Microbiol.">
        <title>The Global Catalogue of Microorganisms (GCM) 10K type strain sequencing project: providing services to taxonomists for standard genome sequencing and annotation.</title>
        <authorList>
            <consortium name="The Broad Institute Genomics Platform"/>
            <consortium name="The Broad Institute Genome Sequencing Center for Infectious Disease"/>
            <person name="Wu L."/>
            <person name="Ma J."/>
        </authorList>
    </citation>
    <scope>NUCLEOTIDE SEQUENCE [LARGE SCALE GENOMIC DNA]</scope>
    <source>
        <strain evidence="3">CGMCC 1.16855</strain>
    </source>
</reference>
<name>A0ABV7BUI6_9PROT</name>
<keyword evidence="2" id="KW-0966">Cell projection</keyword>
<dbReference type="Proteomes" id="UP001595420">
    <property type="component" value="Unassembled WGS sequence"/>
</dbReference>
<accession>A0ABV7BUI6</accession>